<dbReference type="STRING" id="1095629.A0A0C9WZ70"/>
<dbReference type="Proteomes" id="UP000054477">
    <property type="component" value="Unassembled WGS sequence"/>
</dbReference>
<proteinExistence type="predicted"/>
<dbReference type="EMBL" id="KN839141">
    <property type="protein sequence ID" value="KIJ90626.1"/>
    <property type="molecule type" value="Genomic_DNA"/>
</dbReference>
<keyword evidence="2" id="KW-1185">Reference proteome</keyword>
<reference evidence="1 2" key="1">
    <citation type="submission" date="2014-04" db="EMBL/GenBank/DDBJ databases">
        <authorList>
            <consortium name="DOE Joint Genome Institute"/>
            <person name="Kuo A."/>
            <person name="Kohler A."/>
            <person name="Nagy L.G."/>
            <person name="Floudas D."/>
            <person name="Copeland A."/>
            <person name="Barry K.W."/>
            <person name="Cichocki N."/>
            <person name="Veneault-Fourrey C."/>
            <person name="LaButti K."/>
            <person name="Lindquist E.A."/>
            <person name="Lipzen A."/>
            <person name="Lundell T."/>
            <person name="Morin E."/>
            <person name="Murat C."/>
            <person name="Sun H."/>
            <person name="Tunlid A."/>
            <person name="Henrissat B."/>
            <person name="Grigoriev I.V."/>
            <person name="Hibbett D.S."/>
            <person name="Martin F."/>
            <person name="Nordberg H.P."/>
            <person name="Cantor M.N."/>
            <person name="Hua S.X."/>
        </authorList>
    </citation>
    <scope>NUCLEOTIDE SEQUENCE [LARGE SCALE GENOMIC DNA]</scope>
    <source>
        <strain evidence="1 2">LaAM-08-1</strain>
    </source>
</reference>
<reference evidence="2" key="2">
    <citation type="submission" date="2015-01" db="EMBL/GenBank/DDBJ databases">
        <title>Evolutionary Origins and Diversification of the Mycorrhizal Mutualists.</title>
        <authorList>
            <consortium name="DOE Joint Genome Institute"/>
            <consortium name="Mycorrhizal Genomics Consortium"/>
            <person name="Kohler A."/>
            <person name="Kuo A."/>
            <person name="Nagy L.G."/>
            <person name="Floudas D."/>
            <person name="Copeland A."/>
            <person name="Barry K.W."/>
            <person name="Cichocki N."/>
            <person name="Veneault-Fourrey C."/>
            <person name="LaButti K."/>
            <person name="Lindquist E.A."/>
            <person name="Lipzen A."/>
            <person name="Lundell T."/>
            <person name="Morin E."/>
            <person name="Murat C."/>
            <person name="Riley R."/>
            <person name="Ohm R."/>
            <person name="Sun H."/>
            <person name="Tunlid A."/>
            <person name="Henrissat B."/>
            <person name="Grigoriev I.V."/>
            <person name="Hibbett D.S."/>
            <person name="Martin F."/>
        </authorList>
    </citation>
    <scope>NUCLEOTIDE SEQUENCE [LARGE SCALE GENOMIC DNA]</scope>
    <source>
        <strain evidence="2">LaAM-08-1</strain>
    </source>
</reference>
<dbReference type="AlphaFoldDB" id="A0A0C9WZ70"/>
<gene>
    <name evidence="1" type="ORF">K443DRAFT_686648</name>
</gene>
<protein>
    <submittedName>
        <fullName evidence="1">Uncharacterized protein</fullName>
    </submittedName>
</protein>
<dbReference type="OrthoDB" id="2946666at2759"/>
<evidence type="ECO:0000313" key="1">
    <source>
        <dbReference type="EMBL" id="KIJ90626.1"/>
    </source>
</evidence>
<dbReference type="HOGENOM" id="CLU_179472_0_0_1"/>
<accession>A0A0C9WZ70</accession>
<feature type="non-terminal residue" evidence="1">
    <location>
        <position position="118"/>
    </location>
</feature>
<name>A0A0C9WZ70_9AGAR</name>
<sequence length="118" mass="13263">MPSRPIVSPVDPQGISPRLQKNVITYPEVIELPVNDLIFILNVPNLAPSKAPDTPFLLRRLHKELLQVLMYVPHLDTFPKLVICLHTKNQAGLFIPERIRDLIHPLPLVPLPAPPAQP</sequence>
<organism evidence="1 2">
    <name type="scientific">Laccaria amethystina LaAM-08-1</name>
    <dbReference type="NCBI Taxonomy" id="1095629"/>
    <lineage>
        <taxon>Eukaryota</taxon>
        <taxon>Fungi</taxon>
        <taxon>Dikarya</taxon>
        <taxon>Basidiomycota</taxon>
        <taxon>Agaricomycotina</taxon>
        <taxon>Agaricomycetes</taxon>
        <taxon>Agaricomycetidae</taxon>
        <taxon>Agaricales</taxon>
        <taxon>Agaricineae</taxon>
        <taxon>Hydnangiaceae</taxon>
        <taxon>Laccaria</taxon>
    </lineage>
</organism>
<evidence type="ECO:0000313" key="2">
    <source>
        <dbReference type="Proteomes" id="UP000054477"/>
    </source>
</evidence>